<dbReference type="PANTHER" id="PTHR38643">
    <property type="entry name" value="PURINE NUCLEOSIDE PERMEASE C285.05-RELATED"/>
    <property type="match status" value="1"/>
</dbReference>
<dbReference type="Pfam" id="PF06516">
    <property type="entry name" value="NUP"/>
    <property type="match status" value="1"/>
</dbReference>
<dbReference type="RefSeq" id="WP_129048750.1">
    <property type="nucleotide sequence ID" value="NZ_SDHX01000002.1"/>
</dbReference>
<protein>
    <submittedName>
        <fullName evidence="1">Purine nucleoside permease</fullName>
    </submittedName>
</protein>
<proteinExistence type="predicted"/>
<dbReference type="AlphaFoldDB" id="A0A4Q1C459"/>
<name>A0A4Q1C459_9BACT</name>
<evidence type="ECO:0000313" key="1">
    <source>
        <dbReference type="EMBL" id="RXK53162.1"/>
    </source>
</evidence>
<organism evidence="1 2">
    <name type="scientific">Oleiharenicola lentus</name>
    <dbReference type="NCBI Taxonomy" id="2508720"/>
    <lineage>
        <taxon>Bacteria</taxon>
        <taxon>Pseudomonadati</taxon>
        <taxon>Verrucomicrobiota</taxon>
        <taxon>Opitutia</taxon>
        <taxon>Opitutales</taxon>
        <taxon>Opitutaceae</taxon>
        <taxon>Oleiharenicola</taxon>
    </lineage>
</organism>
<keyword evidence="2" id="KW-1185">Reference proteome</keyword>
<dbReference type="GO" id="GO:0055085">
    <property type="term" value="P:transmembrane transport"/>
    <property type="evidence" value="ECO:0007669"/>
    <property type="project" value="InterPro"/>
</dbReference>
<comment type="caution">
    <text evidence="1">The sequence shown here is derived from an EMBL/GenBank/DDBJ whole genome shotgun (WGS) entry which is preliminary data.</text>
</comment>
<dbReference type="InterPro" id="IPR009486">
    <property type="entry name" value="Pur_nuclsid_perm"/>
</dbReference>
<sequence>MVSSRWFLLLLFSVTVQRAAELIRPKVIVVSTFEIGLDSGDKPGEFQFWVEREKLDKSLIVPGLDAPVRYNERGVFGVVSGTTVRAGLQILALGLDPRFDLSQTYWLVNGIAGVSPHVATEGSAAWARHVIDGDIAYEIDSREAPADWPYGIMALGNKTPLKTPVIPDWAPKPMAWKLNPDLVEWAYELTKNVELHDTPEAKAHRALYKGFPAALAPPSVVYGDSFGSCRYWHGARMQQWADDWTKLYTSGAGVCAMSNMEDHGIANALQRLGALKKVDFQRVLFLRTGSNFSMPPAGQTAAESMVEEYQGMIPALEAAWRTGSPVVHALVDGWERFATELPAKNR</sequence>
<reference evidence="1 2" key="1">
    <citation type="submission" date="2019-01" db="EMBL/GenBank/DDBJ databases">
        <title>Lacunisphaera sp. strain TWA-58.</title>
        <authorList>
            <person name="Chen W.-M."/>
        </authorList>
    </citation>
    <scope>NUCLEOTIDE SEQUENCE [LARGE SCALE GENOMIC DNA]</scope>
    <source>
        <strain evidence="1 2">TWA-58</strain>
    </source>
</reference>
<gene>
    <name evidence="1" type="ORF">ESB00_15765</name>
</gene>
<accession>A0A4Q1C459</accession>
<dbReference type="OrthoDB" id="109937at2"/>
<dbReference type="Proteomes" id="UP000290218">
    <property type="component" value="Unassembled WGS sequence"/>
</dbReference>
<dbReference type="EMBL" id="SDHX01000002">
    <property type="protein sequence ID" value="RXK53162.1"/>
    <property type="molecule type" value="Genomic_DNA"/>
</dbReference>
<evidence type="ECO:0000313" key="2">
    <source>
        <dbReference type="Proteomes" id="UP000290218"/>
    </source>
</evidence>
<dbReference type="PANTHER" id="PTHR38643:SF1">
    <property type="entry name" value="PURINE NUCLEOSIDE PERMEASE C285.05-RELATED"/>
    <property type="match status" value="1"/>
</dbReference>
<dbReference type="PIRSF" id="PIRSF013171">
    <property type="entry name" value="Pur_nuclsid_perm"/>
    <property type="match status" value="1"/>
</dbReference>